<dbReference type="Proteomes" id="UP000273022">
    <property type="component" value="Unassembled WGS sequence"/>
</dbReference>
<keyword evidence="3" id="KW-1185">Reference proteome</keyword>
<name>A0A3A6U994_9GAMM</name>
<dbReference type="InterPro" id="IPR007410">
    <property type="entry name" value="LpqE-like"/>
</dbReference>
<dbReference type="PANTHER" id="PTHR36302:SF1">
    <property type="entry name" value="COPPER CHAPERONE PCU(A)C"/>
    <property type="match status" value="1"/>
</dbReference>
<dbReference type="SUPFAM" id="SSF110087">
    <property type="entry name" value="DR1885-like metal-binding protein"/>
    <property type="match status" value="1"/>
</dbReference>
<proteinExistence type="predicted"/>
<dbReference type="AlphaFoldDB" id="A0A3A6U994"/>
<keyword evidence="1" id="KW-0732">Signal</keyword>
<comment type="caution">
    <text evidence="2">The sequence shown here is derived from an EMBL/GenBank/DDBJ whole genome shotgun (WGS) entry which is preliminary data.</text>
</comment>
<evidence type="ECO:0000256" key="1">
    <source>
        <dbReference type="SAM" id="SignalP"/>
    </source>
</evidence>
<dbReference type="EMBL" id="QYYH01000021">
    <property type="protein sequence ID" value="RJY18501.1"/>
    <property type="molecule type" value="Genomic_DNA"/>
</dbReference>
<feature type="chain" id="PRO_5017473964" evidence="1">
    <location>
        <begin position="22"/>
        <end position="151"/>
    </location>
</feature>
<feature type="signal peptide" evidence="1">
    <location>
        <begin position="1"/>
        <end position="21"/>
    </location>
</feature>
<dbReference type="Gene3D" id="2.60.40.1890">
    <property type="entry name" value="PCu(A)C copper chaperone"/>
    <property type="match status" value="1"/>
</dbReference>
<dbReference type="PANTHER" id="PTHR36302">
    <property type="entry name" value="BLR7088 PROTEIN"/>
    <property type="match status" value="1"/>
</dbReference>
<evidence type="ECO:0000313" key="2">
    <source>
        <dbReference type="EMBL" id="RJY18501.1"/>
    </source>
</evidence>
<dbReference type="InterPro" id="IPR058248">
    <property type="entry name" value="Lxx211020-like"/>
</dbReference>
<accession>A0A3A6U994</accession>
<dbReference type="InterPro" id="IPR036182">
    <property type="entry name" value="PCuAC_sf"/>
</dbReference>
<protein>
    <submittedName>
        <fullName evidence="2">Copper chaperone PCu(A)C</fullName>
    </submittedName>
</protein>
<gene>
    <name evidence="2" type="ORF">D5R81_05105</name>
</gene>
<evidence type="ECO:0000313" key="3">
    <source>
        <dbReference type="Proteomes" id="UP000273022"/>
    </source>
</evidence>
<dbReference type="Pfam" id="PF04314">
    <property type="entry name" value="PCuAC"/>
    <property type="match status" value="1"/>
</dbReference>
<organism evidence="2 3">
    <name type="scientific">Parashewanella spongiae</name>
    <dbReference type="NCBI Taxonomy" id="342950"/>
    <lineage>
        <taxon>Bacteria</taxon>
        <taxon>Pseudomonadati</taxon>
        <taxon>Pseudomonadota</taxon>
        <taxon>Gammaproteobacteria</taxon>
        <taxon>Alteromonadales</taxon>
        <taxon>Shewanellaceae</taxon>
        <taxon>Parashewanella</taxon>
    </lineage>
</organism>
<dbReference type="OrthoDB" id="9796962at2"/>
<dbReference type="RefSeq" id="WP_121852570.1">
    <property type="nucleotide sequence ID" value="NZ_CP037952.1"/>
</dbReference>
<reference evidence="2 3" key="1">
    <citation type="submission" date="2018-09" db="EMBL/GenBank/DDBJ databases">
        <title>Phylogeny of the Shewanellaceae, and recommendation for two new genera, Pseudoshewanella and Parashewanella.</title>
        <authorList>
            <person name="Wang G."/>
        </authorList>
    </citation>
    <scope>NUCLEOTIDE SEQUENCE [LARGE SCALE GENOMIC DNA]</scope>
    <source>
        <strain evidence="2 3">KCTC 22492</strain>
    </source>
</reference>
<sequence length="151" mass="16373">MRMISTIFVALVSVFSSSTFATDVKIDDAWIRAMPPTSRVVPIYLTMENTGSKTVSLTAISSPRGYVEIHQTLMKDGMMRMQQVDKVDISAGGKSKLEPAGFHGMLMNFTDGVPAKGESVPLTLTLSNGDKVSITATVKMSADTEDHSHHH</sequence>